<keyword evidence="2" id="KW-1185">Reference proteome</keyword>
<gene>
    <name evidence="1" type="ORF">O0955_01965</name>
</gene>
<protein>
    <recommendedName>
        <fullName evidence="3">DUF1795 domain-containing protein</fullName>
    </recommendedName>
</protein>
<name>A0ABT4L4A7_9SPHI</name>
<dbReference type="EMBL" id="JAPWGM010000001">
    <property type="protein sequence ID" value="MCZ4242758.1"/>
    <property type="molecule type" value="Genomic_DNA"/>
</dbReference>
<evidence type="ECO:0000313" key="2">
    <source>
        <dbReference type="Proteomes" id="UP001144347"/>
    </source>
</evidence>
<evidence type="ECO:0008006" key="3">
    <source>
        <dbReference type="Google" id="ProtNLM"/>
    </source>
</evidence>
<comment type="caution">
    <text evidence="1">The sequence shown here is derived from an EMBL/GenBank/DDBJ whole genome shotgun (WGS) entry which is preliminary data.</text>
</comment>
<accession>A0ABT4L4A7</accession>
<dbReference type="Proteomes" id="UP001144347">
    <property type="component" value="Unassembled WGS sequence"/>
</dbReference>
<proteinExistence type="predicted"/>
<dbReference type="RefSeq" id="WP_269425847.1">
    <property type="nucleotide sequence ID" value="NZ_JAPWGM010000001.1"/>
</dbReference>
<reference evidence="1" key="1">
    <citation type="submission" date="2022-12" db="EMBL/GenBank/DDBJ databases">
        <title>Genome sequence of HCMS5-2.</title>
        <authorList>
            <person name="Woo H."/>
        </authorList>
    </citation>
    <scope>NUCLEOTIDE SEQUENCE</scope>
    <source>
        <strain evidence="1">HCMS5-2</strain>
    </source>
</reference>
<organism evidence="1 2">
    <name type="scientific">Pedobacter punctiformis</name>
    <dbReference type="NCBI Taxonomy" id="3004097"/>
    <lineage>
        <taxon>Bacteria</taxon>
        <taxon>Pseudomonadati</taxon>
        <taxon>Bacteroidota</taxon>
        <taxon>Sphingobacteriia</taxon>
        <taxon>Sphingobacteriales</taxon>
        <taxon>Sphingobacteriaceae</taxon>
        <taxon>Pedobacter</taxon>
    </lineage>
</organism>
<evidence type="ECO:0000313" key="1">
    <source>
        <dbReference type="EMBL" id="MCZ4242758.1"/>
    </source>
</evidence>
<sequence length="182" mass="20518">MKKIRFVSFSVIITFLFVACNYKSGEKPPPVTYSKDGLSMSLPKYWKVTKDRPIEGVDSSRIISITNKEPFSKDAYLVITSVNEKEELDKVLENLIQSLRASHSKRNIEFGLLDKVQKVKVGNIDALRVGFETKIVTTRNNGTLTVFNLNKKTYSFVFNSDVKESKENSGVVDSAIKSLKVN</sequence>
<dbReference type="PROSITE" id="PS51257">
    <property type="entry name" value="PROKAR_LIPOPROTEIN"/>
    <property type="match status" value="1"/>
</dbReference>